<accession>A0A0N8QSP8</accession>
<evidence type="ECO:0000313" key="1">
    <source>
        <dbReference type="EMBL" id="RMM09126.1"/>
    </source>
</evidence>
<name>A0A0N8QSP8_9PSED</name>
<gene>
    <name evidence="1" type="ORF">ALQ84_05049</name>
</gene>
<organism evidence="1 2">
    <name type="scientific">Pseudomonas caricapapayae</name>
    <dbReference type="NCBI Taxonomy" id="46678"/>
    <lineage>
        <taxon>Bacteria</taxon>
        <taxon>Pseudomonadati</taxon>
        <taxon>Pseudomonadota</taxon>
        <taxon>Gammaproteobacteria</taxon>
        <taxon>Pseudomonadales</taxon>
        <taxon>Pseudomonadaceae</taxon>
        <taxon>Pseudomonas</taxon>
    </lineage>
</organism>
<sequence>MVTCSSTQDSVSLATNFSLNRDKIHAVDDALSIICLRRFNC</sequence>
<protein>
    <submittedName>
        <fullName evidence="1">Uncharacterized protein</fullName>
    </submittedName>
</protein>
<dbReference type="EMBL" id="RBOC01000109">
    <property type="protein sequence ID" value="RMM09126.1"/>
    <property type="molecule type" value="Genomic_DNA"/>
</dbReference>
<reference evidence="1 2" key="1">
    <citation type="submission" date="2018-08" db="EMBL/GenBank/DDBJ databases">
        <title>Recombination of ecologically and evolutionarily significant loci maintains genetic cohesion in the Pseudomonas syringae species complex.</title>
        <authorList>
            <person name="Dillon M."/>
            <person name="Thakur S."/>
            <person name="Almeida R.N.D."/>
            <person name="Weir B.S."/>
            <person name="Guttman D.S."/>
        </authorList>
    </citation>
    <scope>NUCLEOTIDE SEQUENCE [LARGE SCALE GENOMIC DNA]</scope>
    <source>
        <strain evidence="1 2">ICMP 4086</strain>
    </source>
</reference>
<comment type="caution">
    <text evidence="1">The sequence shown here is derived from an EMBL/GenBank/DDBJ whole genome shotgun (WGS) entry which is preliminary data.</text>
</comment>
<evidence type="ECO:0000313" key="2">
    <source>
        <dbReference type="Proteomes" id="UP000278587"/>
    </source>
</evidence>
<dbReference type="Proteomes" id="UP000278587">
    <property type="component" value="Unassembled WGS sequence"/>
</dbReference>
<proteinExistence type="predicted"/>
<dbReference type="AlphaFoldDB" id="A0A0N8QSP8"/>